<dbReference type="InterPro" id="IPR019734">
    <property type="entry name" value="TPR_rpt"/>
</dbReference>
<accession>A0A1F5RGD6</accession>
<dbReference type="PANTHER" id="PTHR44858">
    <property type="entry name" value="TETRATRICOPEPTIDE REPEAT PROTEIN 6"/>
    <property type="match status" value="1"/>
</dbReference>
<dbReference type="EMBL" id="MFFM01000015">
    <property type="protein sequence ID" value="OGF13567.1"/>
    <property type="molecule type" value="Genomic_DNA"/>
</dbReference>
<dbReference type="AlphaFoldDB" id="A0A1F5RGD6"/>
<proteinExistence type="predicted"/>
<dbReference type="InterPro" id="IPR011990">
    <property type="entry name" value="TPR-like_helical_dom_sf"/>
</dbReference>
<reference evidence="4 5" key="1">
    <citation type="journal article" date="2016" name="Nat. Commun.">
        <title>Thousands of microbial genomes shed light on interconnected biogeochemical processes in an aquifer system.</title>
        <authorList>
            <person name="Anantharaman K."/>
            <person name="Brown C.T."/>
            <person name="Hug L.A."/>
            <person name="Sharon I."/>
            <person name="Castelle C.J."/>
            <person name="Probst A.J."/>
            <person name="Thomas B.C."/>
            <person name="Singh A."/>
            <person name="Wilkins M.J."/>
            <person name="Karaoz U."/>
            <person name="Brodie E.L."/>
            <person name="Williams K.H."/>
            <person name="Hubbard S.S."/>
            <person name="Banfield J.F."/>
        </authorList>
    </citation>
    <scope>NUCLEOTIDE SEQUENCE [LARGE SCALE GENOMIC DNA]</scope>
</reference>
<name>A0A1F5RGD6_9BACT</name>
<keyword evidence="1" id="KW-0677">Repeat</keyword>
<organism evidence="4 5">
    <name type="scientific">Candidatus Edwardsbacteria bacterium GWF2_54_11</name>
    <dbReference type="NCBI Taxonomy" id="1817851"/>
    <lineage>
        <taxon>Bacteria</taxon>
        <taxon>Candidatus Edwardsiibacteriota</taxon>
    </lineage>
</organism>
<dbReference type="Pfam" id="PF14559">
    <property type="entry name" value="TPR_19"/>
    <property type="match status" value="2"/>
</dbReference>
<dbReference type="PROSITE" id="PS50293">
    <property type="entry name" value="TPR_REGION"/>
    <property type="match status" value="1"/>
</dbReference>
<feature type="repeat" description="TPR" evidence="3">
    <location>
        <begin position="274"/>
        <end position="307"/>
    </location>
</feature>
<dbReference type="SUPFAM" id="SSF48452">
    <property type="entry name" value="TPR-like"/>
    <property type="match status" value="2"/>
</dbReference>
<sequence length="335" mass="37907">MVISLGLVGCNQYITGAKVNLQLDPPNYDAAIATLNEGLEYAPKDSEMNALLAYCYVQTKKYKEAGKSYASAIEYSSTQKDSLQKAWDDAWEDLYNMSRVSLKKSVIGPKDSNMVYLQKAEEHINDAIDLSPNKVDNFIHKGLLYRYMGKTKESEALFAKAISIDPENPDAFYQVGRAAMESQNWDEAIKNITRATQIKKDNDQWFYYLGVAHMYKREYPQAQKAFQAAGALKADEKNTWFNLAQAYYFEGSDVKSALAALDKVIALDDKDVEAYSLMGMVALHNSIGDFDKAIEAYTKALELKPESQEYKNYLDYAKKQKEASQAPVKPKKKRR</sequence>
<dbReference type="InterPro" id="IPR050498">
    <property type="entry name" value="Ycf3"/>
</dbReference>
<dbReference type="SMART" id="SM00028">
    <property type="entry name" value="TPR"/>
    <property type="match status" value="6"/>
</dbReference>
<evidence type="ECO:0000256" key="1">
    <source>
        <dbReference type="ARBA" id="ARBA00022737"/>
    </source>
</evidence>
<evidence type="ECO:0000256" key="3">
    <source>
        <dbReference type="PROSITE-ProRule" id="PRU00339"/>
    </source>
</evidence>
<feature type="repeat" description="TPR" evidence="3">
    <location>
        <begin position="135"/>
        <end position="168"/>
    </location>
</feature>
<gene>
    <name evidence="4" type="ORF">A2024_07230</name>
</gene>
<feature type="repeat" description="TPR" evidence="3">
    <location>
        <begin position="169"/>
        <end position="202"/>
    </location>
</feature>
<keyword evidence="2 3" id="KW-0802">TPR repeat</keyword>
<protein>
    <submittedName>
        <fullName evidence="4">Uncharacterized protein</fullName>
    </submittedName>
</protein>
<dbReference type="PROSITE" id="PS50005">
    <property type="entry name" value="TPR"/>
    <property type="match status" value="3"/>
</dbReference>
<dbReference type="Pfam" id="PF13432">
    <property type="entry name" value="TPR_16"/>
    <property type="match status" value="1"/>
</dbReference>
<dbReference type="Proteomes" id="UP000177230">
    <property type="component" value="Unassembled WGS sequence"/>
</dbReference>
<evidence type="ECO:0000313" key="5">
    <source>
        <dbReference type="Proteomes" id="UP000177230"/>
    </source>
</evidence>
<dbReference type="PANTHER" id="PTHR44858:SF1">
    <property type="entry name" value="UDP-N-ACETYLGLUCOSAMINE--PEPTIDE N-ACETYLGLUCOSAMINYLTRANSFERASE SPINDLY-RELATED"/>
    <property type="match status" value="1"/>
</dbReference>
<evidence type="ECO:0000313" key="4">
    <source>
        <dbReference type="EMBL" id="OGF13567.1"/>
    </source>
</evidence>
<evidence type="ECO:0000256" key="2">
    <source>
        <dbReference type="ARBA" id="ARBA00022803"/>
    </source>
</evidence>
<dbReference type="Gene3D" id="1.25.40.10">
    <property type="entry name" value="Tetratricopeptide repeat domain"/>
    <property type="match status" value="3"/>
</dbReference>
<comment type="caution">
    <text evidence="4">The sequence shown here is derived from an EMBL/GenBank/DDBJ whole genome shotgun (WGS) entry which is preliminary data.</text>
</comment>